<sequence>MGPEVDLVKADKALPAKVQVVVIGGGIAGTSAALALAREGISVVLCEKGYISGEQSSRNWGWVRKLYRDPREIPLAVESLRLWEGLNEVVQGETGFRRSGILFSSESEQEEADYEKWISVARQHDIDVRMVSGSELKQLLPAGEVSWKSGIYCPTDGRAEPQKAAPAIATAAQRFGAVILTDCAVRGLELSAGRVSAAITERGRIACESVILAGGAWSSRFLKDLGVRLPQLKVRNSVLRTAPLEEGPDCTLWTRDVAFRKRLDGGYTIANGSVNIASLVPDSFRFFLDFLPTLKSEWSSLRIRFDERFRQEWHEGKPVPLDRPSPYEYMRVLDPYPDPQQNLNAMNQLVRQFPVFAKAQIAQQWAGLIDVTPDAVPVISEIDAVPGLVVATGLSGHGFGVGPAVGQLAADLVTGARPIVDPYEFRFTRFSDGSKPRPMKL</sequence>
<accession>A0A2X2CRQ2</accession>
<dbReference type="GO" id="GO:0008115">
    <property type="term" value="F:sarcosine oxidase activity"/>
    <property type="evidence" value="ECO:0007669"/>
    <property type="project" value="UniProtKB-EC"/>
</dbReference>
<dbReference type="GO" id="GO:0005886">
    <property type="term" value="C:plasma membrane"/>
    <property type="evidence" value="ECO:0007669"/>
    <property type="project" value="TreeGrafter"/>
</dbReference>
<proteinExistence type="inferred from homology"/>
<dbReference type="Gene3D" id="3.50.50.60">
    <property type="entry name" value="FAD/NAD(P)-binding domain"/>
    <property type="match status" value="3"/>
</dbReference>
<dbReference type="InterPro" id="IPR036188">
    <property type="entry name" value="FAD/NAD-bd_sf"/>
</dbReference>
<evidence type="ECO:0000256" key="2">
    <source>
        <dbReference type="ARBA" id="ARBA00023002"/>
    </source>
</evidence>
<dbReference type="EMBL" id="UAUF01000013">
    <property type="protein sequence ID" value="SPZ09874.1"/>
    <property type="molecule type" value="Genomic_DNA"/>
</dbReference>
<reference evidence="4 5" key="1">
    <citation type="submission" date="2018-06" db="EMBL/GenBank/DDBJ databases">
        <authorList>
            <consortium name="Pathogen Informatics"/>
            <person name="Doyle S."/>
        </authorList>
    </citation>
    <scope>NUCLEOTIDE SEQUENCE [LARGE SCALE GENOMIC DNA]</scope>
    <source>
        <strain evidence="4 5">NCTC11842</strain>
    </source>
</reference>
<feature type="domain" description="FAD dependent oxidoreductase" evidence="3">
    <location>
        <begin position="20"/>
        <end position="412"/>
    </location>
</feature>
<dbReference type="GO" id="GO:0005737">
    <property type="term" value="C:cytoplasm"/>
    <property type="evidence" value="ECO:0007669"/>
    <property type="project" value="TreeGrafter"/>
</dbReference>
<evidence type="ECO:0000259" key="3">
    <source>
        <dbReference type="Pfam" id="PF01266"/>
    </source>
</evidence>
<evidence type="ECO:0000313" key="5">
    <source>
        <dbReference type="Proteomes" id="UP000250443"/>
    </source>
</evidence>
<dbReference type="AlphaFoldDB" id="A0A2X2CRQ2"/>
<keyword evidence="2 4" id="KW-0560">Oxidoreductase</keyword>
<dbReference type="Pfam" id="PF01266">
    <property type="entry name" value="DAO"/>
    <property type="match status" value="1"/>
</dbReference>
<comment type="similarity">
    <text evidence="1">Belongs to the DadA oxidoreductase family.</text>
</comment>
<gene>
    <name evidence="4" type="primary">soxA</name>
    <name evidence="4" type="ORF">NCTC11842_03458</name>
</gene>
<evidence type="ECO:0000256" key="1">
    <source>
        <dbReference type="ARBA" id="ARBA00009410"/>
    </source>
</evidence>
<evidence type="ECO:0000313" key="4">
    <source>
        <dbReference type="EMBL" id="SPZ09874.1"/>
    </source>
</evidence>
<dbReference type="GO" id="GO:0008718">
    <property type="term" value="F:D-amino-acid dehydrogenase activity"/>
    <property type="evidence" value="ECO:0007669"/>
    <property type="project" value="TreeGrafter"/>
</dbReference>
<dbReference type="RefSeq" id="WP_112297878.1">
    <property type="nucleotide sequence ID" value="NZ_CP069262.1"/>
</dbReference>
<dbReference type="Proteomes" id="UP000250443">
    <property type="component" value="Unassembled WGS sequence"/>
</dbReference>
<organism evidence="4 5">
    <name type="scientific">Pseudomonas luteola</name>
    <dbReference type="NCBI Taxonomy" id="47886"/>
    <lineage>
        <taxon>Bacteria</taxon>
        <taxon>Pseudomonadati</taxon>
        <taxon>Pseudomonadota</taxon>
        <taxon>Gammaproteobacteria</taxon>
        <taxon>Pseudomonadales</taxon>
        <taxon>Pseudomonadaceae</taxon>
        <taxon>Pseudomonas</taxon>
    </lineage>
</organism>
<dbReference type="PANTHER" id="PTHR13847:SF280">
    <property type="entry name" value="D-AMINO ACID DEHYDROGENASE"/>
    <property type="match status" value="1"/>
</dbReference>
<dbReference type="InterPro" id="IPR006076">
    <property type="entry name" value="FAD-dep_OxRdtase"/>
</dbReference>
<dbReference type="EC" id="1.5.3.1" evidence="4"/>
<dbReference type="SUPFAM" id="SSF51905">
    <property type="entry name" value="FAD/NAD(P)-binding domain"/>
    <property type="match status" value="1"/>
</dbReference>
<name>A0A2X2CRQ2_PSELU</name>
<dbReference type="GO" id="GO:0055130">
    <property type="term" value="P:D-alanine catabolic process"/>
    <property type="evidence" value="ECO:0007669"/>
    <property type="project" value="TreeGrafter"/>
</dbReference>
<dbReference type="PANTHER" id="PTHR13847">
    <property type="entry name" value="SARCOSINE DEHYDROGENASE-RELATED"/>
    <property type="match status" value="1"/>
</dbReference>
<protein>
    <submittedName>
        <fullName evidence="4">Putative FAD dependent oxidoreductase</fullName>
        <ecNumber evidence="4">1.5.3.1</ecNumber>
    </submittedName>
</protein>